<organism evidence="1 2">
    <name type="scientific">Leptospira interrogans str. 2002000626</name>
    <dbReference type="NCBI Taxonomy" id="996803"/>
    <lineage>
        <taxon>Bacteria</taxon>
        <taxon>Pseudomonadati</taxon>
        <taxon>Spirochaetota</taxon>
        <taxon>Spirochaetia</taxon>
        <taxon>Leptospirales</taxon>
        <taxon>Leptospiraceae</taxon>
        <taxon>Leptospira</taxon>
    </lineage>
</organism>
<proteinExistence type="predicted"/>
<protein>
    <submittedName>
        <fullName evidence="1">Uncharacterized protein</fullName>
    </submittedName>
</protein>
<dbReference type="Proteomes" id="UP000012329">
    <property type="component" value="Unassembled WGS sequence"/>
</dbReference>
<accession>A0A829D556</accession>
<dbReference type="EMBL" id="AFJL02000153">
    <property type="protein sequence ID" value="EMY04039.1"/>
    <property type="molecule type" value="Genomic_DNA"/>
</dbReference>
<evidence type="ECO:0000313" key="1">
    <source>
        <dbReference type="EMBL" id="EMY04039.1"/>
    </source>
</evidence>
<reference evidence="1 2" key="1">
    <citation type="submission" date="2013-02" db="EMBL/GenBank/DDBJ databases">
        <authorList>
            <person name="Harkins D.M."/>
            <person name="Durkin A.S."/>
            <person name="Brinkac L.M."/>
            <person name="Haft D.H."/>
            <person name="Selengut J.D."/>
            <person name="Sanka R."/>
            <person name="DePew J."/>
            <person name="Purushe J."/>
            <person name="Whelen A.C."/>
            <person name="Vinetz J.M."/>
            <person name="Sutton G.G."/>
            <person name="Nierman W.C."/>
            <person name="Fouts D.E."/>
        </authorList>
    </citation>
    <scope>NUCLEOTIDE SEQUENCE [LARGE SCALE GENOMIC DNA]</scope>
    <source>
        <strain evidence="1 2">2002000626</strain>
    </source>
</reference>
<evidence type="ECO:0000313" key="2">
    <source>
        <dbReference type="Proteomes" id="UP000012329"/>
    </source>
</evidence>
<gene>
    <name evidence="1" type="ORF">LEP1GSC029_2159</name>
</gene>
<name>A0A829D556_LEPIR</name>
<dbReference type="AlphaFoldDB" id="A0A829D556"/>
<sequence>MNEKDLFSQIDSLDPDLETSLVRYLDTLIHYNQDQMDEKDWRPTKNWKREHLRCFVYSKKI</sequence>
<comment type="caution">
    <text evidence="1">The sequence shown here is derived from an EMBL/GenBank/DDBJ whole genome shotgun (WGS) entry which is preliminary data.</text>
</comment>